<proteinExistence type="predicted"/>
<feature type="region of interest" description="Disordered" evidence="4">
    <location>
        <begin position="118"/>
        <end position="171"/>
    </location>
</feature>
<accession>A0A0N0RZ77</accession>
<dbReference type="Proteomes" id="UP000037696">
    <property type="component" value="Unassembled WGS sequence"/>
</dbReference>
<dbReference type="EMBL" id="LHQQ01000055">
    <property type="protein sequence ID" value="KOS44772.1"/>
    <property type="molecule type" value="Genomic_DNA"/>
</dbReference>
<keyword evidence="2 3" id="KW-0040">ANK repeat</keyword>
<name>A0A0N0RZ77_9EURO</name>
<reference evidence="6 7" key="1">
    <citation type="submission" date="2015-08" db="EMBL/GenBank/DDBJ databases">
        <title>Genome sequencing of Penicillium nordicum.</title>
        <authorList>
            <person name="Nguyen H.D."/>
            <person name="Seifert K.A."/>
        </authorList>
    </citation>
    <scope>NUCLEOTIDE SEQUENCE [LARGE SCALE GENOMIC DNA]</scope>
    <source>
        <strain evidence="6 7">DAOMC 185683</strain>
    </source>
</reference>
<comment type="caution">
    <text evidence="6">The sequence shown here is derived from an EMBL/GenBank/DDBJ whole genome shotgun (WGS) entry which is preliminary data.</text>
</comment>
<dbReference type="PROSITE" id="PS50297">
    <property type="entry name" value="ANK_REP_REGION"/>
    <property type="match status" value="3"/>
</dbReference>
<dbReference type="GO" id="GO:0003700">
    <property type="term" value="F:DNA-binding transcription factor activity"/>
    <property type="evidence" value="ECO:0007669"/>
    <property type="project" value="InterPro"/>
</dbReference>
<dbReference type="Pfam" id="PF00023">
    <property type="entry name" value="Ank"/>
    <property type="match status" value="1"/>
</dbReference>
<dbReference type="PROSITE" id="PS00036">
    <property type="entry name" value="BZIP_BASIC"/>
    <property type="match status" value="1"/>
</dbReference>
<keyword evidence="1" id="KW-0677">Repeat</keyword>
<feature type="compositionally biased region" description="Polar residues" evidence="4">
    <location>
        <begin position="148"/>
        <end position="164"/>
    </location>
</feature>
<feature type="repeat" description="ANK" evidence="3">
    <location>
        <begin position="276"/>
        <end position="301"/>
    </location>
</feature>
<dbReference type="PANTHER" id="PTHR24198">
    <property type="entry name" value="ANKYRIN REPEAT AND PROTEIN KINASE DOMAIN-CONTAINING PROTEIN"/>
    <property type="match status" value="1"/>
</dbReference>
<organism evidence="6 7">
    <name type="scientific">Penicillium nordicum</name>
    <dbReference type="NCBI Taxonomy" id="229535"/>
    <lineage>
        <taxon>Eukaryota</taxon>
        <taxon>Fungi</taxon>
        <taxon>Dikarya</taxon>
        <taxon>Ascomycota</taxon>
        <taxon>Pezizomycotina</taxon>
        <taxon>Eurotiomycetes</taxon>
        <taxon>Eurotiomycetidae</taxon>
        <taxon>Eurotiales</taxon>
        <taxon>Aspergillaceae</taxon>
        <taxon>Penicillium</taxon>
    </lineage>
</organism>
<sequence>MDVNVQFMSDTAERRRTQNRLAQRKFREKKKKRRVAENAVATPQERSQSRSTTNNNRNFSSNSLPSFESASAIPTLAGALPLEEIPIASTDAGTVDNFDLDAIDQFLYQTNHDFSFTWSAPSPVRSNATQPDLTQSNSPGPGSRKAPLSNTTSDNSASLSQPGDSHSLPLHHITSASDIRPESLAPQPTQSPNYDTVLELITSARHDKGWIGTLHIAAQKGHEEIVRVILLQDNIDANSQDSDGRAPLIHAVIENHDSIVRLLLSHGARIGVYDCDGRCALHWAVLHQRVEILKQLLEHRAKYEPGLDIDVYDNYGWTPLHMSVDRAFEGGILMLLQEGADINAKAHKCPYTGKILPLMDG</sequence>
<evidence type="ECO:0000313" key="6">
    <source>
        <dbReference type="EMBL" id="KOS44772.1"/>
    </source>
</evidence>
<keyword evidence="7" id="KW-1185">Reference proteome</keyword>
<dbReference type="SUPFAM" id="SSF48403">
    <property type="entry name" value="Ankyrin repeat"/>
    <property type="match status" value="1"/>
</dbReference>
<evidence type="ECO:0000256" key="4">
    <source>
        <dbReference type="SAM" id="MobiDB-lite"/>
    </source>
</evidence>
<feature type="repeat" description="ANK" evidence="3">
    <location>
        <begin position="214"/>
        <end position="242"/>
    </location>
</feature>
<dbReference type="OrthoDB" id="366390at2759"/>
<dbReference type="AlphaFoldDB" id="A0A0N0RZ77"/>
<evidence type="ECO:0000313" key="7">
    <source>
        <dbReference type="Proteomes" id="UP000037696"/>
    </source>
</evidence>
<dbReference type="PANTHER" id="PTHR24198:SF165">
    <property type="entry name" value="ANKYRIN REPEAT-CONTAINING PROTEIN-RELATED"/>
    <property type="match status" value="1"/>
</dbReference>
<feature type="compositionally biased region" description="Basic residues" evidence="4">
    <location>
        <begin position="22"/>
        <end position="34"/>
    </location>
</feature>
<dbReference type="InterPro" id="IPR036770">
    <property type="entry name" value="Ankyrin_rpt-contain_sf"/>
</dbReference>
<dbReference type="STRING" id="229535.A0A0N0RZ77"/>
<dbReference type="Gene3D" id="1.25.40.20">
    <property type="entry name" value="Ankyrin repeat-containing domain"/>
    <property type="match status" value="2"/>
</dbReference>
<evidence type="ECO:0000256" key="2">
    <source>
        <dbReference type="ARBA" id="ARBA00023043"/>
    </source>
</evidence>
<feature type="region of interest" description="Disordered" evidence="4">
    <location>
        <begin position="1"/>
        <end position="67"/>
    </location>
</feature>
<feature type="repeat" description="ANK" evidence="3">
    <location>
        <begin position="243"/>
        <end position="275"/>
    </location>
</feature>
<feature type="compositionally biased region" description="Polar residues" evidence="4">
    <location>
        <begin position="118"/>
        <end position="140"/>
    </location>
</feature>
<dbReference type="InterPro" id="IPR004827">
    <property type="entry name" value="bZIP"/>
</dbReference>
<protein>
    <recommendedName>
        <fullName evidence="5">BZIP domain-containing protein</fullName>
    </recommendedName>
</protein>
<dbReference type="SMART" id="SM00248">
    <property type="entry name" value="ANK"/>
    <property type="match status" value="4"/>
</dbReference>
<evidence type="ECO:0000259" key="5">
    <source>
        <dbReference type="PROSITE" id="PS00036"/>
    </source>
</evidence>
<evidence type="ECO:0000256" key="3">
    <source>
        <dbReference type="PROSITE-ProRule" id="PRU00023"/>
    </source>
</evidence>
<feature type="domain" description="BZIP" evidence="5">
    <location>
        <begin position="14"/>
        <end position="29"/>
    </location>
</feature>
<feature type="repeat" description="ANK" evidence="3">
    <location>
        <begin position="315"/>
        <end position="347"/>
    </location>
</feature>
<gene>
    <name evidence="6" type="ORF">ACN38_g4336</name>
</gene>
<dbReference type="PROSITE" id="PS50088">
    <property type="entry name" value="ANK_REPEAT"/>
    <property type="match status" value="4"/>
</dbReference>
<dbReference type="Pfam" id="PF12796">
    <property type="entry name" value="Ank_2"/>
    <property type="match status" value="1"/>
</dbReference>
<evidence type="ECO:0000256" key="1">
    <source>
        <dbReference type="ARBA" id="ARBA00022737"/>
    </source>
</evidence>
<feature type="compositionally biased region" description="Low complexity" evidence="4">
    <location>
        <begin position="49"/>
        <end position="63"/>
    </location>
</feature>
<dbReference type="InterPro" id="IPR002110">
    <property type="entry name" value="Ankyrin_rpt"/>
</dbReference>